<dbReference type="Proteomes" id="UP000321805">
    <property type="component" value="Chromosome"/>
</dbReference>
<evidence type="ECO:0000256" key="1">
    <source>
        <dbReference type="SAM" id="Phobius"/>
    </source>
</evidence>
<dbReference type="OrthoDB" id="5241722at2"/>
<evidence type="ECO:0000313" key="2">
    <source>
        <dbReference type="EMBL" id="QEC49380.1"/>
    </source>
</evidence>
<evidence type="ECO:0000313" key="3">
    <source>
        <dbReference type="Proteomes" id="UP000321805"/>
    </source>
</evidence>
<reference evidence="2 3" key="1">
    <citation type="journal article" date="2018" name="J. Microbiol.">
        <title>Baekduia soli gen. nov., sp. nov., a novel bacterium isolated from the soil of Baekdu Mountain and proposal of a novel family name, Baekduiaceae fam. nov.</title>
        <authorList>
            <person name="An D.S."/>
            <person name="Siddiqi M.Z."/>
            <person name="Kim K.H."/>
            <person name="Yu H.S."/>
            <person name="Im W.T."/>
        </authorList>
    </citation>
    <scope>NUCLEOTIDE SEQUENCE [LARGE SCALE GENOMIC DNA]</scope>
    <source>
        <strain evidence="2 3">BR7-21</strain>
    </source>
</reference>
<keyword evidence="1" id="KW-0472">Membrane</keyword>
<name>A0A5B8U8Q5_9ACTN</name>
<protein>
    <recommendedName>
        <fullName evidence="4">Type 4 fimbrial biogenesis protein PilX N-terminal domain-containing protein</fullName>
    </recommendedName>
</protein>
<feature type="transmembrane region" description="Helical" evidence="1">
    <location>
        <begin position="15"/>
        <end position="38"/>
    </location>
</feature>
<keyword evidence="1" id="KW-1133">Transmembrane helix</keyword>
<accession>A0A5B8U8Q5</accession>
<evidence type="ECO:0008006" key="4">
    <source>
        <dbReference type="Google" id="ProtNLM"/>
    </source>
</evidence>
<dbReference type="EMBL" id="CP042430">
    <property type="protein sequence ID" value="QEC49380.1"/>
    <property type="molecule type" value="Genomic_DNA"/>
</dbReference>
<keyword evidence="1" id="KW-0812">Transmembrane</keyword>
<dbReference type="AlphaFoldDB" id="A0A5B8U8Q5"/>
<organism evidence="2 3">
    <name type="scientific">Baekduia soli</name>
    <dbReference type="NCBI Taxonomy" id="496014"/>
    <lineage>
        <taxon>Bacteria</taxon>
        <taxon>Bacillati</taxon>
        <taxon>Actinomycetota</taxon>
        <taxon>Thermoleophilia</taxon>
        <taxon>Solirubrobacterales</taxon>
        <taxon>Baekduiaceae</taxon>
        <taxon>Baekduia</taxon>
    </lineage>
</organism>
<gene>
    <name evidence="2" type="ORF">FSW04_18590</name>
</gene>
<proteinExistence type="predicted"/>
<dbReference type="KEGG" id="bsol:FSW04_18590"/>
<sequence>MTDTRIRRLSGEDGIALVIAVVLMAFMLALGLGAMTFVDGQSKLTASQRQRETAFNVSEAALNAQITQISHHWSGMNGQNPDGSTNAVVGFMPCPGGAFCPSASELTTLVPGADSNVAITWKTNVYDNSGSLDGYFADSRIGTQCGCDANNDGRVWVRAEATVRGHTRVIVSLVQEQTQAESVPHAALITGALTIENNGQHNGPIIQSNGGIVAVRCTVPATAGSGGPAESGSTPCMGQPLGRAPTQTTTAWNSLLNNQISGFQSHVEGYSSAPVFTQDQITRFINTAKAESTYYTGCPGSLAGNVVVVDTTGNCSYTGNVTWNSVADPGFLIFLNANSTLTLGGTTVFNGVIYHANMGVPPTLGSAPQSSASLITTSGNTLINGGVIIDGPGRMDAGESGLNIRFDDHGYDAVKSLAAAGIIQNSWREIQPGA</sequence>
<keyword evidence="3" id="KW-1185">Reference proteome</keyword>
<dbReference type="RefSeq" id="WP_146921742.1">
    <property type="nucleotide sequence ID" value="NZ_CP042430.1"/>
</dbReference>